<dbReference type="Proteomes" id="UP000529637">
    <property type="component" value="Unassembled WGS sequence"/>
</dbReference>
<dbReference type="InterPro" id="IPR029063">
    <property type="entry name" value="SAM-dependent_MTases_sf"/>
</dbReference>
<keyword evidence="3" id="KW-1185">Reference proteome</keyword>
<dbReference type="RefSeq" id="WP_176071500.1">
    <property type="nucleotide sequence ID" value="NZ_JABWMJ010000015.1"/>
</dbReference>
<gene>
    <name evidence="2" type="ORF">HQN59_23105</name>
</gene>
<dbReference type="CDD" id="cd02440">
    <property type="entry name" value="AdoMet_MTases"/>
    <property type="match status" value="1"/>
</dbReference>
<feature type="domain" description="Type II methyltransferase M.TaqI-like" evidence="1">
    <location>
        <begin position="245"/>
        <end position="315"/>
    </location>
</feature>
<dbReference type="PRINTS" id="PR00507">
    <property type="entry name" value="N12N6MTFRASE"/>
</dbReference>
<protein>
    <recommendedName>
        <fullName evidence="1">Type II methyltransferase M.TaqI-like domain-containing protein</fullName>
    </recommendedName>
</protein>
<organism evidence="2 3">
    <name type="scientific">Piscinibacter koreensis</name>
    <dbReference type="NCBI Taxonomy" id="2742824"/>
    <lineage>
        <taxon>Bacteria</taxon>
        <taxon>Pseudomonadati</taxon>
        <taxon>Pseudomonadota</taxon>
        <taxon>Betaproteobacteria</taxon>
        <taxon>Burkholderiales</taxon>
        <taxon>Sphaerotilaceae</taxon>
        <taxon>Piscinibacter</taxon>
    </lineage>
</organism>
<dbReference type="PANTHER" id="PTHR41313">
    <property type="entry name" value="ADENINE-SPECIFIC METHYLTRANSFERASE"/>
    <property type="match status" value="1"/>
</dbReference>
<reference evidence="2 3" key="1">
    <citation type="submission" date="2020-06" db="EMBL/GenBank/DDBJ databases">
        <title>Schlegella sp. ID0723 isolated from air conditioner.</title>
        <authorList>
            <person name="Kim D.Y."/>
            <person name="Kim D.-U."/>
        </authorList>
    </citation>
    <scope>NUCLEOTIDE SEQUENCE [LARGE SCALE GENOMIC DNA]</scope>
    <source>
        <strain evidence="2 3">ID0723</strain>
    </source>
</reference>
<dbReference type="InterPro" id="IPR052933">
    <property type="entry name" value="DNA_Protect_Modify"/>
</dbReference>
<dbReference type="GO" id="GO:0006304">
    <property type="term" value="P:DNA modification"/>
    <property type="evidence" value="ECO:0007669"/>
    <property type="project" value="InterPro"/>
</dbReference>
<dbReference type="AlphaFoldDB" id="A0A7Y6NSQ6"/>
<dbReference type="Pfam" id="PF07669">
    <property type="entry name" value="Eco57I"/>
    <property type="match status" value="1"/>
</dbReference>
<dbReference type="PANTHER" id="PTHR41313:SF1">
    <property type="entry name" value="DNA METHYLASE ADENINE-SPECIFIC DOMAIN-CONTAINING PROTEIN"/>
    <property type="match status" value="1"/>
</dbReference>
<dbReference type="GO" id="GO:0009007">
    <property type="term" value="F:site-specific DNA-methyltransferase (adenine-specific) activity"/>
    <property type="evidence" value="ECO:0007669"/>
    <property type="project" value="UniProtKB-EC"/>
</dbReference>
<evidence type="ECO:0000313" key="2">
    <source>
        <dbReference type="EMBL" id="NUZ08637.1"/>
    </source>
</evidence>
<proteinExistence type="predicted"/>
<dbReference type="InterPro" id="IPR011639">
    <property type="entry name" value="MethylTrfase_TaqI-like_dom"/>
</dbReference>
<evidence type="ECO:0000259" key="1">
    <source>
        <dbReference type="Pfam" id="PF07669"/>
    </source>
</evidence>
<sequence length="855" mass="93849">MSPSSQGGYTPCLPGFDTEAPAYPDLFAEAAQPAATTAEALPEEPSQVSKAWRPALQTSASTTAVVEWPTWDDTVLGQLDGQVTKFEANTAAITALRAIEEEARTPTASERTTLLRYTGWGGLPASFNEDGRDPAWVQRAGLLRQLLSDADHDSARASVNNSHYTDPLVIHWFWALLRRLGFQGGRILEPSAGIGHFLGCMPAEVAGRSRITAIEIDRVSGRMLRSLYAPFGVDVRIGGFESAALAEGTFDLVLSNVPFGRYGVLDNRNRPYSRASIHNWFVGRALDLLRPGGLVCFITSSYFLDENDAGVRAHVASEADLVTAFRLPAGTFERLASTSVQADLVVLRKRATGEAAASAEWLDLDYVPKGMLRSGCHEQYLRINRWFVQHPQHVLGQIDRVSNGYQAVPTAVLEGNLEAALLNAQAMVPKGVYGARPTVPSKAPQNVVSAPVGARPGSFVVNNGRIGVVEGDHVVDVHDRLNATVRLRIAGMADIRDRARALLSAQLGTASDHDLGDLRRRLNQSYDRFVRRHGYLSCRANALAFRRDPDYPLLLSLEHYDEEEEVATKAAIFSKRTVAPVREATQAEHPDEALALSMQWKGRVDPDYIGQLLRATPGEALQDLMARGMVYLNPESDRYEPADEYLSGNVKRKLTAALDAGDAYRANVAALEKVIPEDLPPGDIALRLGAVWVPADVVEAFIKEVLGLQDSSVRYLAVAGTWSVNFNDWAARQSVACIQEYGTRRMHAIELVQHALNVQTPTVRDPHPEKDGVYVVNKEETLAAREKLGLIRDRFAAWAYEDAARRERLCRIYNDLFNCIRQREFDGSHLKLPGFLRISAIVDAGFGVIADAVSA</sequence>
<dbReference type="EMBL" id="JABWMJ010000015">
    <property type="protein sequence ID" value="NUZ08637.1"/>
    <property type="molecule type" value="Genomic_DNA"/>
</dbReference>
<comment type="caution">
    <text evidence="2">The sequence shown here is derived from an EMBL/GenBank/DDBJ whole genome shotgun (WGS) entry which is preliminary data.</text>
</comment>
<dbReference type="SUPFAM" id="SSF53335">
    <property type="entry name" value="S-adenosyl-L-methionine-dependent methyltransferases"/>
    <property type="match status" value="1"/>
</dbReference>
<dbReference type="Gene3D" id="3.40.50.150">
    <property type="entry name" value="Vaccinia Virus protein VP39"/>
    <property type="match status" value="1"/>
</dbReference>
<evidence type="ECO:0000313" key="3">
    <source>
        <dbReference type="Proteomes" id="UP000529637"/>
    </source>
</evidence>
<accession>A0A7Y6NSQ6</accession>
<name>A0A7Y6NSQ6_9BURK</name>